<accession>A0A9P7GEH8</accession>
<evidence type="ECO:0000313" key="3">
    <source>
        <dbReference type="Proteomes" id="UP000775547"/>
    </source>
</evidence>
<gene>
    <name evidence="2" type="ORF">DXG03_005407</name>
</gene>
<reference evidence="2" key="1">
    <citation type="submission" date="2020-07" db="EMBL/GenBank/DDBJ databases">
        <authorList>
            <person name="Nieuwenhuis M."/>
            <person name="Van De Peppel L.J.J."/>
        </authorList>
    </citation>
    <scope>NUCLEOTIDE SEQUENCE</scope>
    <source>
        <strain evidence="2">AP01</strain>
        <tissue evidence="2">Mycelium</tissue>
    </source>
</reference>
<dbReference type="EMBL" id="JABCKV010000033">
    <property type="protein sequence ID" value="KAG5645712.1"/>
    <property type="molecule type" value="Genomic_DNA"/>
</dbReference>
<reference evidence="2" key="2">
    <citation type="submission" date="2021-10" db="EMBL/GenBank/DDBJ databases">
        <title>Phylogenomics reveals ancestral predisposition of the termite-cultivated fungus Termitomyces towards a domesticated lifestyle.</title>
        <authorList>
            <person name="Auxier B."/>
            <person name="Grum-Grzhimaylo A."/>
            <person name="Cardenas M.E."/>
            <person name="Lodge J.D."/>
            <person name="Laessoe T."/>
            <person name="Pedersen O."/>
            <person name="Smith M.E."/>
            <person name="Kuyper T.W."/>
            <person name="Franco-Molano E.A."/>
            <person name="Baroni T.J."/>
            <person name="Aanen D.K."/>
        </authorList>
    </citation>
    <scope>NUCLEOTIDE SEQUENCE</scope>
    <source>
        <strain evidence="2">AP01</strain>
        <tissue evidence="2">Mycelium</tissue>
    </source>
</reference>
<organism evidence="2 3">
    <name type="scientific">Asterophora parasitica</name>
    <dbReference type="NCBI Taxonomy" id="117018"/>
    <lineage>
        <taxon>Eukaryota</taxon>
        <taxon>Fungi</taxon>
        <taxon>Dikarya</taxon>
        <taxon>Basidiomycota</taxon>
        <taxon>Agaricomycotina</taxon>
        <taxon>Agaricomycetes</taxon>
        <taxon>Agaricomycetidae</taxon>
        <taxon>Agaricales</taxon>
        <taxon>Tricholomatineae</taxon>
        <taxon>Lyophyllaceae</taxon>
        <taxon>Asterophora</taxon>
    </lineage>
</organism>
<keyword evidence="3" id="KW-1185">Reference proteome</keyword>
<proteinExistence type="predicted"/>
<dbReference type="Proteomes" id="UP000775547">
    <property type="component" value="Unassembled WGS sequence"/>
</dbReference>
<evidence type="ECO:0000256" key="1">
    <source>
        <dbReference type="SAM" id="MobiDB-lite"/>
    </source>
</evidence>
<name>A0A9P7GEH8_9AGAR</name>
<feature type="region of interest" description="Disordered" evidence="1">
    <location>
        <begin position="171"/>
        <end position="207"/>
    </location>
</feature>
<feature type="compositionally biased region" description="Basic and acidic residues" evidence="1">
    <location>
        <begin position="171"/>
        <end position="197"/>
    </location>
</feature>
<comment type="caution">
    <text evidence="2">The sequence shown here is derived from an EMBL/GenBank/DDBJ whole genome shotgun (WGS) entry which is preliminary data.</text>
</comment>
<dbReference type="AlphaFoldDB" id="A0A9P7GEH8"/>
<evidence type="ECO:0000313" key="2">
    <source>
        <dbReference type="EMBL" id="KAG5645712.1"/>
    </source>
</evidence>
<protein>
    <submittedName>
        <fullName evidence="2">Uncharacterized protein</fullName>
    </submittedName>
</protein>
<feature type="region of interest" description="Disordered" evidence="1">
    <location>
        <begin position="1"/>
        <end position="25"/>
    </location>
</feature>
<sequence length="207" mass="24280">MDADDGPIAGPSGISRERKRDDLSGLPHQCVKCPQWEANFERVAELVQAPKATLQSIEETLEVRQRMHDEALRNLDDQRKTCALLQYQIREREESVQVMDDMMTYYQDELEAQKRQSACGAAEYKEETEKRIYGLEEIIRDHEEASLVERGLTADARRELIHLRETILREEEEREKEDTALAEQRERQAKEQRERLKQSLKPAPWET</sequence>